<evidence type="ECO:0000313" key="1">
    <source>
        <dbReference type="EMBL" id="GAG20158.1"/>
    </source>
</evidence>
<comment type="caution">
    <text evidence="1">The sequence shown here is derived from an EMBL/GenBank/DDBJ whole genome shotgun (WGS) entry which is preliminary data.</text>
</comment>
<protein>
    <submittedName>
        <fullName evidence="1">Uncharacterized protein</fullName>
    </submittedName>
</protein>
<organism evidence="1">
    <name type="scientific">marine sediment metagenome</name>
    <dbReference type="NCBI Taxonomy" id="412755"/>
    <lineage>
        <taxon>unclassified sequences</taxon>
        <taxon>metagenomes</taxon>
        <taxon>ecological metagenomes</taxon>
    </lineage>
</organism>
<feature type="non-terminal residue" evidence="1">
    <location>
        <position position="1"/>
    </location>
</feature>
<accession>X0W6B5</accession>
<sequence length="225" mass="26093">KQGNVYLAKAYLHKKDFEAMGITSDIERDFHGVQAVSDHKVNLDVMLEDIYDVITGDIRNSAGATFSLVDICKMEDFYEQLPQEVQSKIPEADKAVRKFYASNDRISEAFARLPREKLRELTNNILRNQRGSTSYGDPHYIEGILRNLYCELTRDIKTSTEAIFTFVECCDEEKAKLPEFIREKMPSAYGAAQRSLEANKRVAKIFRRLPEEKQEEFERYSKEKE</sequence>
<dbReference type="EMBL" id="BARS01039545">
    <property type="protein sequence ID" value="GAG20158.1"/>
    <property type="molecule type" value="Genomic_DNA"/>
</dbReference>
<dbReference type="AlphaFoldDB" id="X0W6B5"/>
<proteinExistence type="predicted"/>
<name>X0W6B5_9ZZZZ</name>
<reference evidence="1" key="1">
    <citation type="journal article" date="2014" name="Front. Microbiol.">
        <title>High frequency of phylogenetically diverse reductive dehalogenase-homologous genes in deep subseafloor sedimentary metagenomes.</title>
        <authorList>
            <person name="Kawai M."/>
            <person name="Futagami T."/>
            <person name="Toyoda A."/>
            <person name="Takaki Y."/>
            <person name="Nishi S."/>
            <person name="Hori S."/>
            <person name="Arai W."/>
            <person name="Tsubouchi T."/>
            <person name="Morono Y."/>
            <person name="Uchiyama I."/>
            <person name="Ito T."/>
            <person name="Fujiyama A."/>
            <person name="Inagaki F."/>
            <person name="Takami H."/>
        </authorList>
    </citation>
    <scope>NUCLEOTIDE SEQUENCE</scope>
    <source>
        <strain evidence="1">Expedition CK06-06</strain>
    </source>
</reference>
<gene>
    <name evidence="1" type="ORF">S01H1_60379</name>
</gene>